<dbReference type="RefSeq" id="WP_219317475.1">
    <property type="nucleotide sequence ID" value="NZ_JAHWYN010000008.1"/>
</dbReference>
<keyword evidence="1" id="KW-0677">Repeat</keyword>
<evidence type="ECO:0000313" key="4">
    <source>
        <dbReference type="Proteomes" id="UP000812031"/>
    </source>
</evidence>
<accession>A0ABS6XYU2</accession>
<keyword evidence="4" id="KW-1185">Reference proteome</keyword>
<name>A0ABS6XYU2_9FLAO</name>
<dbReference type="Proteomes" id="UP000812031">
    <property type="component" value="Unassembled WGS sequence"/>
</dbReference>
<dbReference type="PANTHER" id="PTHR24273:SF32">
    <property type="entry name" value="HYALIN"/>
    <property type="match status" value="1"/>
</dbReference>
<dbReference type="EMBL" id="JAHWYN010000008">
    <property type="protein sequence ID" value="MBW4360993.1"/>
    <property type="molecule type" value="Genomic_DNA"/>
</dbReference>
<dbReference type="Pfam" id="PF02494">
    <property type="entry name" value="HYR"/>
    <property type="match status" value="1"/>
</dbReference>
<dbReference type="InterPro" id="IPR003410">
    <property type="entry name" value="HYR_dom"/>
</dbReference>
<evidence type="ECO:0000259" key="2">
    <source>
        <dbReference type="PROSITE" id="PS50825"/>
    </source>
</evidence>
<dbReference type="Pfam" id="PF23237">
    <property type="entry name" value="HYR_4C"/>
    <property type="match status" value="3"/>
</dbReference>
<sequence length="757" mass="77221">MKTFLPNAGFLSFIFLIANLFFANVSFGQTLVSDQADYAPGATATLTGSGFLPGETITLQVMHADDVPNDGEEHFHWDVVADANGDFVTTWHVCEDDCLGSTLKATADGVTSGYHADTLFTDGNIRVQINTSGSAVITATFYGGSAVCSGVGTIVSGSPFTVNNTFTNIGSANASQSFTLTAAPFNSIGGAFTGWSGPASFSSTSLSICAPGSGGSGNLTYSANYMACVSPAFSTCPTNIVSTTDIDVCTKVVNYNVSASGPITYNFTGATTGSGSGTGSGAIFNKGITNVVLTTSLACGSSTCSFTITVNDAQIPTISCVSNQIKNANTGSCAYTVVGTEFNPIAFADNCAGPTIKNNYNNTASLAGAVFPKGTTTVIWTVTDGATIANTASCSFTITVKDVTAPLADVATLADVTGECSATVTAPTATDNCAGVITATTLDPVSYFAQGTYTIHWTYNDGSGNTSAQTQTVIVKDVTAPLADVATLADVTGECSAMATAPTATDNCAGVITATTLDPVSYFAQGTYTIHWTYNDGNGNTSAQTQTVIVKDVTAPLADVAMLADVTGECSATVTAPTATDNCAGVITATTLDPVSYFVQGTYTVHWTYNDGNGNTSAQTQTVIVKDVTAPLADVATLADVTGECSATAIAPTATDNCAGVITATTLDPVSYFAQGTYTIHWNYSDGNGNTSAQTQTVFVKDVTAPLADVATLADVTGECSATVTAPTATDNCAGVITATTLDPVSYFAQGTYTIHW</sequence>
<feature type="domain" description="HYR" evidence="2">
    <location>
        <begin position="311"/>
        <end position="402"/>
    </location>
</feature>
<dbReference type="InterPro" id="IPR057078">
    <property type="entry name" value="HYR-4C"/>
</dbReference>
<comment type="caution">
    <text evidence="3">The sequence shown here is derived from an EMBL/GenBank/DDBJ whole genome shotgun (WGS) entry which is preliminary data.</text>
</comment>
<evidence type="ECO:0000256" key="1">
    <source>
        <dbReference type="ARBA" id="ARBA00022737"/>
    </source>
</evidence>
<gene>
    <name evidence="3" type="ORF">KZH69_10905</name>
</gene>
<evidence type="ECO:0000313" key="3">
    <source>
        <dbReference type="EMBL" id="MBW4360993.1"/>
    </source>
</evidence>
<dbReference type="PROSITE" id="PS50825">
    <property type="entry name" value="HYR"/>
    <property type="match status" value="1"/>
</dbReference>
<organism evidence="3 4">
    <name type="scientific">Flavobacterium taihuense</name>
    <dbReference type="NCBI Taxonomy" id="2857508"/>
    <lineage>
        <taxon>Bacteria</taxon>
        <taxon>Pseudomonadati</taxon>
        <taxon>Bacteroidota</taxon>
        <taxon>Flavobacteriia</taxon>
        <taxon>Flavobacteriales</taxon>
        <taxon>Flavobacteriaceae</taxon>
        <taxon>Flavobacterium</taxon>
    </lineage>
</organism>
<dbReference type="PANTHER" id="PTHR24273">
    <property type="entry name" value="FI04643P-RELATED"/>
    <property type="match status" value="1"/>
</dbReference>
<proteinExistence type="predicted"/>
<protein>
    <submittedName>
        <fullName evidence="3">HYR domain-containing protein</fullName>
    </submittedName>
</protein>
<reference evidence="3 4" key="1">
    <citation type="submission" date="2021-07" db="EMBL/GenBank/DDBJ databases">
        <title>Flavobacterium sp. nov. isolated from sediment on the Taihu Lake.</title>
        <authorList>
            <person name="Qu J.-H."/>
        </authorList>
    </citation>
    <scope>NUCLEOTIDE SEQUENCE [LARGE SCALE GENOMIC DNA]</scope>
    <source>
        <strain evidence="3 4">NAS39</strain>
    </source>
</reference>
<feature type="non-terminal residue" evidence="3">
    <location>
        <position position="757"/>
    </location>
</feature>